<comment type="caution">
    <text evidence="1">The sequence shown here is derived from an EMBL/GenBank/DDBJ whole genome shotgun (WGS) entry which is preliminary data.</text>
</comment>
<evidence type="ECO:0000313" key="2">
    <source>
        <dbReference type="Proteomes" id="UP001076464"/>
    </source>
</evidence>
<organism evidence="1 2">
    <name type="scientific">Roseateles hydrophilus</name>
    <dbReference type="NCBI Taxonomy" id="2975054"/>
    <lineage>
        <taxon>Bacteria</taxon>
        <taxon>Pseudomonadati</taxon>
        <taxon>Pseudomonadota</taxon>
        <taxon>Betaproteobacteria</taxon>
        <taxon>Burkholderiales</taxon>
        <taxon>Sphaerotilaceae</taxon>
        <taxon>Roseateles</taxon>
    </lineage>
</organism>
<keyword evidence="2" id="KW-1185">Reference proteome</keyword>
<accession>A0ACC6CDT6</accession>
<gene>
    <name evidence="1" type="ORF">NYO99_16250</name>
</gene>
<name>A0ACC6CDT6_9BURK</name>
<protein>
    <submittedName>
        <fullName evidence="1">RluA family pseudouridine synthase</fullName>
    </submittedName>
</protein>
<reference evidence="1" key="1">
    <citation type="submission" date="2022-08" db="EMBL/GenBank/DDBJ databases">
        <title>Genome sequencing of Pelomonas sp. UHG3.</title>
        <authorList>
            <person name="So Y."/>
        </authorList>
    </citation>
    <scope>NUCLEOTIDE SEQUENCE</scope>
    <source>
        <strain evidence="1">UHG3</strain>
    </source>
</reference>
<dbReference type="EMBL" id="JAPPUY010000004">
    <property type="protein sequence ID" value="MCY4746535.1"/>
    <property type="molecule type" value="Genomic_DNA"/>
</dbReference>
<sequence length="350" mass="37442">MSEVDGGAAGWSRGTMDAEYRAGGLTDPEDDGADDAPERRSAEVDASGHGERLDRWLTGLAPEFSRNHLQALIERGCVTADGRPLAKPALKLRAGQRVDIELQPTDESRAFRPEAMALNVVYEDEHLAVIDKPVGLVVHPAPGNWSGTLMNGLLARHPAAATLPRAGIVHRLDKDTSGLMVVGKTLEAVTALSRQIAAREVHREYLALAWGRVEEPFVVEKAMRRDPVSRVKMAIAPANLGKPARTDVFPLGVGEVQVNGQARPVSAVHCVLHTGRTHQIRVHLMHSGHPLLADTLYGGVPALGMTRQALHAARLSFAHPITAEALSLRSALPSDMALAWAAVGAGDLSD</sequence>
<proteinExistence type="predicted"/>
<dbReference type="Proteomes" id="UP001076464">
    <property type="component" value="Unassembled WGS sequence"/>
</dbReference>
<evidence type="ECO:0000313" key="1">
    <source>
        <dbReference type="EMBL" id="MCY4746535.1"/>
    </source>
</evidence>